<protein>
    <recommendedName>
        <fullName evidence="2">Tyr recombinase domain-containing protein</fullName>
    </recommendedName>
</protein>
<dbReference type="STRING" id="104099.AD949_11085"/>
<dbReference type="Proteomes" id="UP000317617">
    <property type="component" value="Unassembled WGS sequence"/>
</dbReference>
<dbReference type="InterPro" id="IPR002104">
    <property type="entry name" value="Integrase_catalytic"/>
</dbReference>
<gene>
    <name evidence="3" type="ORF">AOR01nite_10920</name>
</gene>
<dbReference type="GO" id="GO:0006310">
    <property type="term" value="P:DNA recombination"/>
    <property type="evidence" value="ECO:0007669"/>
    <property type="project" value="UniProtKB-KW"/>
</dbReference>
<dbReference type="SUPFAM" id="SSF56349">
    <property type="entry name" value="DNA breaking-rejoining enzymes"/>
    <property type="match status" value="1"/>
</dbReference>
<evidence type="ECO:0000313" key="3">
    <source>
        <dbReference type="EMBL" id="GEB82615.1"/>
    </source>
</evidence>
<sequence length="471" mass="54074">MAANNIAKHTITEQIQKRFQEDLEHAFKQYVAMLTAPNYNSSLQRDAEENNLANFSQDNHERNMSVFMQHALKMLREAGYDDATENSQRARVLSAYLAERAGLLAEARLHWIDGEEEYRPQLRDLPEELFPPPQHKKTLIKEDVSKPQTKPSHTHVPIRDILTAFMTERDFLEKSQKERIRVVDTFCDITKKDDATTVTAEDAILWKKTRLGTKTFKGENVKPQTIKRDLSVLKSLWDWGKANRLLSFTENPFRGIAPRQKKGTVDPVRPYTGKEAKWILENSRCNRKPFLRWAPWVLAYTGLRLKELMYLRKEHICIIKDINVINLIATKDRPLKTPQSSRIIPLHKDLIKEGFLTYVDSLQNGSLLFPEITPDTNNDLSGNASKLLGYWIRKKLHIDDPTLSPAHSWRHLFIDMVAMAGATPDIADALSGHEVGTGSARSGYGEGARRKPWETVKIIEKMKSLINGEWE</sequence>
<dbReference type="InterPro" id="IPR013762">
    <property type="entry name" value="Integrase-like_cat_sf"/>
</dbReference>
<evidence type="ECO:0000256" key="1">
    <source>
        <dbReference type="ARBA" id="ARBA00023172"/>
    </source>
</evidence>
<name>A0A4Y3TP73_9PROT</name>
<reference evidence="3 4" key="1">
    <citation type="submission" date="2019-06" db="EMBL/GenBank/DDBJ databases">
        <title>Whole genome shotgun sequence of Acetobacter orleanensis NBRC 13752.</title>
        <authorList>
            <person name="Hosoyama A."/>
            <person name="Uohara A."/>
            <person name="Ohji S."/>
            <person name="Ichikawa N."/>
        </authorList>
    </citation>
    <scope>NUCLEOTIDE SEQUENCE [LARGE SCALE GENOMIC DNA]</scope>
    <source>
        <strain evidence="3 4">NBRC 13752</strain>
    </source>
</reference>
<keyword evidence="1" id="KW-0233">DNA recombination</keyword>
<dbReference type="PROSITE" id="PS51898">
    <property type="entry name" value="TYR_RECOMBINASE"/>
    <property type="match status" value="1"/>
</dbReference>
<accession>A0A4Y3TP73</accession>
<evidence type="ECO:0000259" key="2">
    <source>
        <dbReference type="PROSITE" id="PS51898"/>
    </source>
</evidence>
<dbReference type="Gene3D" id="1.10.443.10">
    <property type="entry name" value="Intergrase catalytic core"/>
    <property type="match status" value="1"/>
</dbReference>
<proteinExistence type="predicted"/>
<dbReference type="InterPro" id="IPR011010">
    <property type="entry name" value="DNA_brk_join_enz"/>
</dbReference>
<dbReference type="EMBL" id="BJMU01000003">
    <property type="protein sequence ID" value="GEB82615.1"/>
    <property type="molecule type" value="Genomic_DNA"/>
</dbReference>
<keyword evidence="4" id="KW-1185">Reference proteome</keyword>
<evidence type="ECO:0000313" key="4">
    <source>
        <dbReference type="Proteomes" id="UP000317617"/>
    </source>
</evidence>
<comment type="caution">
    <text evidence="3">The sequence shown here is derived from an EMBL/GenBank/DDBJ whole genome shotgun (WGS) entry which is preliminary data.</text>
</comment>
<dbReference type="AlphaFoldDB" id="A0A4Y3TP73"/>
<dbReference type="GO" id="GO:0015074">
    <property type="term" value="P:DNA integration"/>
    <property type="evidence" value="ECO:0007669"/>
    <property type="project" value="InterPro"/>
</dbReference>
<organism evidence="3 4">
    <name type="scientific">Acetobacter orleanensis</name>
    <dbReference type="NCBI Taxonomy" id="104099"/>
    <lineage>
        <taxon>Bacteria</taxon>
        <taxon>Pseudomonadati</taxon>
        <taxon>Pseudomonadota</taxon>
        <taxon>Alphaproteobacteria</taxon>
        <taxon>Acetobacterales</taxon>
        <taxon>Acetobacteraceae</taxon>
        <taxon>Acetobacter</taxon>
    </lineage>
</organism>
<feature type="domain" description="Tyr recombinase" evidence="2">
    <location>
        <begin position="266"/>
        <end position="458"/>
    </location>
</feature>
<dbReference type="GO" id="GO:0003677">
    <property type="term" value="F:DNA binding"/>
    <property type="evidence" value="ECO:0007669"/>
    <property type="project" value="InterPro"/>
</dbReference>